<accession>A0AAI9VF81</accession>
<organism evidence="2 3">
    <name type="scientific">Colletotrichum cuscutae</name>
    <dbReference type="NCBI Taxonomy" id="1209917"/>
    <lineage>
        <taxon>Eukaryota</taxon>
        <taxon>Fungi</taxon>
        <taxon>Dikarya</taxon>
        <taxon>Ascomycota</taxon>
        <taxon>Pezizomycotina</taxon>
        <taxon>Sordariomycetes</taxon>
        <taxon>Hypocreomycetidae</taxon>
        <taxon>Glomerellales</taxon>
        <taxon>Glomerellaceae</taxon>
        <taxon>Colletotrichum</taxon>
        <taxon>Colletotrichum acutatum species complex</taxon>
    </lineage>
</organism>
<dbReference type="AlphaFoldDB" id="A0AAI9VF81"/>
<dbReference type="EMBL" id="MPDP01000057">
    <property type="protein sequence ID" value="KAK1487251.1"/>
    <property type="molecule type" value="Genomic_DNA"/>
</dbReference>
<keyword evidence="1" id="KW-1133">Transmembrane helix</keyword>
<sequence length="51" mass="6263">RSFILIKLEKKPLYKLKLLNTIRYYPVFYILLLKLILRASYIEDYITIKLN</sequence>
<proteinExistence type="predicted"/>
<feature type="transmembrane region" description="Helical" evidence="1">
    <location>
        <begin position="21"/>
        <end position="41"/>
    </location>
</feature>
<dbReference type="Proteomes" id="UP001239213">
    <property type="component" value="Unassembled WGS sequence"/>
</dbReference>
<gene>
    <name evidence="2" type="ORF">CCUS01_03595</name>
</gene>
<keyword evidence="1" id="KW-0472">Membrane</keyword>
<name>A0AAI9VF81_9PEZI</name>
<evidence type="ECO:0000256" key="1">
    <source>
        <dbReference type="SAM" id="Phobius"/>
    </source>
</evidence>
<evidence type="ECO:0000313" key="3">
    <source>
        <dbReference type="Proteomes" id="UP001239213"/>
    </source>
</evidence>
<protein>
    <submittedName>
        <fullName evidence="2">Uncharacterized protein</fullName>
    </submittedName>
</protein>
<feature type="non-terminal residue" evidence="2">
    <location>
        <position position="1"/>
    </location>
</feature>
<keyword evidence="3" id="KW-1185">Reference proteome</keyword>
<reference evidence="2" key="1">
    <citation type="submission" date="2016-11" db="EMBL/GenBank/DDBJ databases">
        <title>The genome sequence of Colletotrichum cuscutae.</title>
        <authorList>
            <person name="Baroncelli R."/>
        </authorList>
    </citation>
    <scope>NUCLEOTIDE SEQUENCE</scope>
    <source>
        <strain evidence="2">IMI 304802</strain>
    </source>
</reference>
<comment type="caution">
    <text evidence="2">The sequence shown here is derived from an EMBL/GenBank/DDBJ whole genome shotgun (WGS) entry which is preliminary data.</text>
</comment>
<keyword evidence="1" id="KW-0812">Transmembrane</keyword>
<evidence type="ECO:0000313" key="2">
    <source>
        <dbReference type="EMBL" id="KAK1487251.1"/>
    </source>
</evidence>